<dbReference type="InterPro" id="IPR017853">
    <property type="entry name" value="GH"/>
</dbReference>
<keyword evidence="6" id="KW-1185">Reference proteome</keyword>
<dbReference type="SUPFAM" id="SSF51445">
    <property type="entry name" value="(Trans)glycosidases"/>
    <property type="match status" value="1"/>
</dbReference>
<evidence type="ECO:0000313" key="5">
    <source>
        <dbReference type="EMBL" id="GAA4328789.1"/>
    </source>
</evidence>
<dbReference type="PANTHER" id="PTHR43405">
    <property type="entry name" value="GLYCOSYL HYDROLASE DIGH"/>
    <property type="match status" value="1"/>
</dbReference>
<dbReference type="PANTHER" id="PTHR43405:SF1">
    <property type="entry name" value="GLYCOSYL HYDROLASE DIGH"/>
    <property type="match status" value="1"/>
</dbReference>
<evidence type="ECO:0000256" key="1">
    <source>
        <dbReference type="ARBA" id="ARBA00022729"/>
    </source>
</evidence>
<dbReference type="InterPro" id="IPR052177">
    <property type="entry name" value="Divisome_Glycosyl_Hydrolase"/>
</dbReference>
<dbReference type="InterPro" id="IPR026444">
    <property type="entry name" value="Secre_tail"/>
</dbReference>
<dbReference type="Gene3D" id="3.20.20.80">
    <property type="entry name" value="Glycosidases"/>
    <property type="match status" value="1"/>
</dbReference>
<dbReference type="InterPro" id="IPR003790">
    <property type="entry name" value="GHL10"/>
</dbReference>
<feature type="domain" description="Secretion system C-terminal sorting" evidence="4">
    <location>
        <begin position="530"/>
        <end position="603"/>
    </location>
</feature>
<dbReference type="NCBIfam" id="TIGR04183">
    <property type="entry name" value="Por_Secre_tail"/>
    <property type="match status" value="1"/>
</dbReference>
<name>A0ABP8GR91_9BACT</name>
<evidence type="ECO:0000259" key="4">
    <source>
        <dbReference type="Pfam" id="PF18962"/>
    </source>
</evidence>
<feature type="chain" id="PRO_5046615411" evidence="2">
    <location>
        <begin position="20"/>
        <end position="605"/>
    </location>
</feature>
<gene>
    <name evidence="5" type="ORF">GCM10023184_18860</name>
</gene>
<dbReference type="InterPro" id="IPR013783">
    <property type="entry name" value="Ig-like_fold"/>
</dbReference>
<dbReference type="Pfam" id="PF18962">
    <property type="entry name" value="Por_Secre_tail"/>
    <property type="match status" value="1"/>
</dbReference>
<feature type="domain" description="Glycosyl hydrolase-like 10" evidence="3">
    <location>
        <begin position="26"/>
        <end position="344"/>
    </location>
</feature>
<accession>A0ABP8GR91</accession>
<dbReference type="RefSeq" id="WP_345255335.1">
    <property type="nucleotide sequence ID" value="NZ_BAABGY010000007.1"/>
</dbReference>
<sequence length="605" mass="67191">MLRLLCSLALLLATFSPHAQKTLKREVRGAWITTYAGLDWPVRTQTPTQQRAALLTQLDHHRATGMNTVYFQVRSQSDAMYPSTLEPWSYDLTGAQGVAPNPAWDPLQFALEQSRQRGFEFHAWINPFRAVANTANASNNTLYSAGHISRTQPGWMLTVGTVQIINPGIPAARAHILSVITDILRRYDVDGIHFDDYFYPSGTINDDAAYTADPRGFPNTTAGRADWRRDNINLFIQGVYDSVRTIKPWVKFGVSPSGIYRSSTDPNIGSNTSSGALQHYSAYFADSKKWLQQGWVDYIAPQLYWYRGQTGSDYDVLVPWWNNNAFGRHIYIGVASYKVNDPAQGANWANPAQLPGQVRMNRSALYPNVHGSLFFRTQHLIGNALGHRDSLKNDLFKRPALQPRMPWRDEVGPEPPTAGYALLEGDSIIFAWGAPPATADPLQQVRQYAIYRNTTAAVDTSDPGQLVGIVNGDVTRFRDTTIPGGPGFGYFYAVTALDRFHNESRRSEVRQVAALTSVSSRNGLDGALLVYPNPTRGAFYVRLTAPRRPTMQVRVLNALGQLVEQRAAVPSGSPLRLGDGYRPGLYFLEVSTGTGRQHATVIIGR</sequence>
<evidence type="ECO:0000313" key="6">
    <source>
        <dbReference type="Proteomes" id="UP001501725"/>
    </source>
</evidence>
<reference evidence="6" key="1">
    <citation type="journal article" date="2019" name="Int. J. Syst. Evol. Microbiol.">
        <title>The Global Catalogue of Microorganisms (GCM) 10K type strain sequencing project: providing services to taxonomists for standard genome sequencing and annotation.</title>
        <authorList>
            <consortium name="The Broad Institute Genomics Platform"/>
            <consortium name="The Broad Institute Genome Sequencing Center for Infectious Disease"/>
            <person name="Wu L."/>
            <person name="Ma J."/>
        </authorList>
    </citation>
    <scope>NUCLEOTIDE SEQUENCE [LARGE SCALE GENOMIC DNA]</scope>
    <source>
        <strain evidence="6">JCM 17919</strain>
    </source>
</reference>
<dbReference type="Pfam" id="PF02638">
    <property type="entry name" value="GHL10"/>
    <property type="match status" value="1"/>
</dbReference>
<evidence type="ECO:0000259" key="3">
    <source>
        <dbReference type="Pfam" id="PF02638"/>
    </source>
</evidence>
<comment type="caution">
    <text evidence="5">The sequence shown here is derived from an EMBL/GenBank/DDBJ whole genome shotgun (WGS) entry which is preliminary data.</text>
</comment>
<proteinExistence type="predicted"/>
<dbReference type="Proteomes" id="UP001501725">
    <property type="component" value="Unassembled WGS sequence"/>
</dbReference>
<keyword evidence="1 2" id="KW-0732">Signal</keyword>
<dbReference type="Gene3D" id="2.60.40.10">
    <property type="entry name" value="Immunoglobulins"/>
    <property type="match status" value="1"/>
</dbReference>
<feature type="signal peptide" evidence="2">
    <location>
        <begin position="1"/>
        <end position="19"/>
    </location>
</feature>
<dbReference type="EMBL" id="BAABGY010000007">
    <property type="protein sequence ID" value="GAA4328789.1"/>
    <property type="molecule type" value="Genomic_DNA"/>
</dbReference>
<protein>
    <submittedName>
        <fullName evidence="5">Family 10 glycosylhydrolase</fullName>
    </submittedName>
</protein>
<organism evidence="5 6">
    <name type="scientific">Flaviaesturariibacter amylovorans</name>
    <dbReference type="NCBI Taxonomy" id="1084520"/>
    <lineage>
        <taxon>Bacteria</taxon>
        <taxon>Pseudomonadati</taxon>
        <taxon>Bacteroidota</taxon>
        <taxon>Chitinophagia</taxon>
        <taxon>Chitinophagales</taxon>
        <taxon>Chitinophagaceae</taxon>
        <taxon>Flaviaestuariibacter</taxon>
    </lineage>
</organism>
<evidence type="ECO:0000256" key="2">
    <source>
        <dbReference type="SAM" id="SignalP"/>
    </source>
</evidence>